<dbReference type="AlphaFoldDB" id="A0A8J5SBM3"/>
<gene>
    <name evidence="2" type="ORF">GUJ93_ZPchr0005g14406</name>
</gene>
<evidence type="ECO:0000313" key="2">
    <source>
        <dbReference type="EMBL" id="KAG8068638.1"/>
    </source>
</evidence>
<comment type="caution">
    <text evidence="2">The sequence shown here is derived from an EMBL/GenBank/DDBJ whole genome shotgun (WGS) entry which is preliminary data.</text>
</comment>
<reference evidence="2" key="2">
    <citation type="submission" date="2021-02" db="EMBL/GenBank/DDBJ databases">
        <authorList>
            <person name="Kimball J.A."/>
            <person name="Haas M.W."/>
            <person name="Macchietto M."/>
            <person name="Kono T."/>
            <person name="Duquette J."/>
            <person name="Shao M."/>
        </authorList>
    </citation>
    <scope>NUCLEOTIDE SEQUENCE</scope>
    <source>
        <tissue evidence="2">Fresh leaf tissue</tissue>
    </source>
</reference>
<feature type="compositionally biased region" description="Polar residues" evidence="1">
    <location>
        <begin position="103"/>
        <end position="116"/>
    </location>
</feature>
<feature type="compositionally biased region" description="Basic and acidic residues" evidence="1">
    <location>
        <begin position="123"/>
        <end position="137"/>
    </location>
</feature>
<keyword evidence="3" id="KW-1185">Reference proteome</keyword>
<protein>
    <submittedName>
        <fullName evidence="2">Uncharacterized protein</fullName>
    </submittedName>
</protein>
<evidence type="ECO:0000313" key="3">
    <source>
        <dbReference type="Proteomes" id="UP000729402"/>
    </source>
</evidence>
<proteinExistence type="predicted"/>
<feature type="compositionally biased region" description="Pro residues" evidence="1">
    <location>
        <begin position="14"/>
        <end position="26"/>
    </location>
</feature>
<evidence type="ECO:0000256" key="1">
    <source>
        <dbReference type="SAM" id="MobiDB-lite"/>
    </source>
</evidence>
<feature type="region of interest" description="Disordered" evidence="1">
    <location>
        <begin position="1"/>
        <end position="34"/>
    </location>
</feature>
<sequence length="194" mass="19384">MASSQGVATASAAPLPPPATQQPPGAPATTTPAAPVAQAAAIDALANAIQELQQQVAQIAAALPGVRASTAGGYAPYASAGPGAITTLPLGPSRSYSEGLLTESLTGSLRSANSRTVRGRKNQRSDELLKRSREGRRLQPQPSTPQAQRHETEHEGQSGGPAAASGEATASGDWLAPGGTAAAGWPLAALGITR</sequence>
<dbReference type="Proteomes" id="UP000729402">
    <property type="component" value="Unassembled WGS sequence"/>
</dbReference>
<reference evidence="2" key="1">
    <citation type="journal article" date="2021" name="bioRxiv">
        <title>Whole Genome Assembly and Annotation of Northern Wild Rice, Zizania palustris L., Supports a Whole Genome Duplication in the Zizania Genus.</title>
        <authorList>
            <person name="Haas M."/>
            <person name="Kono T."/>
            <person name="Macchietto M."/>
            <person name="Millas R."/>
            <person name="McGilp L."/>
            <person name="Shao M."/>
            <person name="Duquette J."/>
            <person name="Hirsch C.N."/>
            <person name="Kimball J."/>
        </authorList>
    </citation>
    <scope>NUCLEOTIDE SEQUENCE</scope>
    <source>
        <tissue evidence="2">Fresh leaf tissue</tissue>
    </source>
</reference>
<accession>A0A8J5SBM3</accession>
<feature type="region of interest" description="Disordered" evidence="1">
    <location>
        <begin position="91"/>
        <end position="194"/>
    </location>
</feature>
<dbReference type="EMBL" id="JAAALK010000284">
    <property type="protein sequence ID" value="KAG8068638.1"/>
    <property type="molecule type" value="Genomic_DNA"/>
</dbReference>
<organism evidence="2 3">
    <name type="scientific">Zizania palustris</name>
    <name type="common">Northern wild rice</name>
    <dbReference type="NCBI Taxonomy" id="103762"/>
    <lineage>
        <taxon>Eukaryota</taxon>
        <taxon>Viridiplantae</taxon>
        <taxon>Streptophyta</taxon>
        <taxon>Embryophyta</taxon>
        <taxon>Tracheophyta</taxon>
        <taxon>Spermatophyta</taxon>
        <taxon>Magnoliopsida</taxon>
        <taxon>Liliopsida</taxon>
        <taxon>Poales</taxon>
        <taxon>Poaceae</taxon>
        <taxon>BOP clade</taxon>
        <taxon>Oryzoideae</taxon>
        <taxon>Oryzeae</taxon>
        <taxon>Zizaniinae</taxon>
        <taxon>Zizania</taxon>
    </lineage>
</organism>
<name>A0A8J5SBM3_ZIZPA</name>